<protein>
    <submittedName>
        <fullName evidence="5">GspE/PulE family protein</fullName>
    </submittedName>
</protein>
<gene>
    <name evidence="5" type="ORF">PQO05_06905</name>
</gene>
<dbReference type="Proteomes" id="UP001216139">
    <property type="component" value="Chromosome"/>
</dbReference>
<dbReference type="InterPro" id="IPR027417">
    <property type="entry name" value="P-loop_NTPase"/>
</dbReference>
<organism evidence="5 6">
    <name type="scientific">Mucilaginibacter jinjuensis</name>
    <dbReference type="NCBI Taxonomy" id="1176721"/>
    <lineage>
        <taxon>Bacteria</taxon>
        <taxon>Pseudomonadati</taxon>
        <taxon>Bacteroidota</taxon>
        <taxon>Sphingobacteriia</taxon>
        <taxon>Sphingobacteriales</taxon>
        <taxon>Sphingobacteriaceae</taxon>
        <taxon>Mucilaginibacter</taxon>
    </lineage>
</organism>
<proteinExistence type="inferred from homology"/>
<sequence>MMEMGIEEIILGSEQIHLITKEQAWHYKILPLEKKDTYLSLYCEDSANLENLAFELEIVTGRQVNLFPRSTHLINKLLSKYYLTEDSGHKSSQLSLNDSDDFLTRLIGEAKNLKSSDIHIENYEQKCRVRIRIDGLMVERYLLEHKDYPALINKIKILANLDIAEKRLPQDGRINFKTEEHNFDIRVSILPTLHGEKVVLRLLNNDATDIDLYKLGFSEEDLDNYLQGVKRPNGILLISGPTGSGKTTTLYATLKLLNKETRNILTIEDPIEYTMSGVNQVQLKENIGLSFSVALKTFLRQDPDVIMVGEIRDSETANMAIRAALTGHLVLSTIHTNSAWGTVSRLIDMGVPSFLLANTLNTTVAQRLLRLLCPVCKKQAQFDSNLYPRQFKPYREVLHHYLPTGCEACHYTGYKGRKAVYEVIPIDQSFSLAIKNADTNVSGLLTDRGIQTLAENAFNLFYDGTTSLEEIYPLLFNY</sequence>
<dbReference type="PANTHER" id="PTHR30258">
    <property type="entry name" value="TYPE II SECRETION SYSTEM PROTEIN GSPE-RELATED"/>
    <property type="match status" value="1"/>
</dbReference>
<dbReference type="SUPFAM" id="SSF52540">
    <property type="entry name" value="P-loop containing nucleoside triphosphate hydrolases"/>
    <property type="match status" value="1"/>
</dbReference>
<dbReference type="InterPro" id="IPR001482">
    <property type="entry name" value="T2SS/T4SS_dom"/>
</dbReference>
<dbReference type="Gene3D" id="3.40.50.300">
    <property type="entry name" value="P-loop containing nucleotide triphosphate hydrolases"/>
    <property type="match status" value="1"/>
</dbReference>
<evidence type="ECO:0000256" key="2">
    <source>
        <dbReference type="ARBA" id="ARBA00022741"/>
    </source>
</evidence>
<dbReference type="PANTHER" id="PTHR30258:SF1">
    <property type="entry name" value="PROTEIN TRANSPORT PROTEIN HOFB HOMOLOG"/>
    <property type="match status" value="1"/>
</dbReference>
<accession>A0ABY7TBS9</accession>
<dbReference type="RefSeq" id="WP_273631969.1">
    <property type="nucleotide sequence ID" value="NZ_CP117167.1"/>
</dbReference>
<keyword evidence="6" id="KW-1185">Reference proteome</keyword>
<dbReference type="EMBL" id="CP117167">
    <property type="protein sequence ID" value="WCT13663.1"/>
    <property type="molecule type" value="Genomic_DNA"/>
</dbReference>
<keyword evidence="3" id="KW-0067">ATP-binding</keyword>
<comment type="similarity">
    <text evidence="1">Belongs to the GSP E family.</text>
</comment>
<dbReference type="Gene3D" id="3.30.300.160">
    <property type="entry name" value="Type II secretion system, protein E, N-terminal domain"/>
    <property type="match status" value="1"/>
</dbReference>
<dbReference type="SMART" id="SM00382">
    <property type="entry name" value="AAA"/>
    <property type="match status" value="1"/>
</dbReference>
<evidence type="ECO:0000256" key="3">
    <source>
        <dbReference type="ARBA" id="ARBA00022840"/>
    </source>
</evidence>
<feature type="domain" description="Bacterial type II secretion system protein E" evidence="4">
    <location>
        <begin position="299"/>
        <end position="313"/>
    </location>
</feature>
<evidence type="ECO:0000259" key="4">
    <source>
        <dbReference type="PROSITE" id="PS00662"/>
    </source>
</evidence>
<dbReference type="PROSITE" id="PS00662">
    <property type="entry name" value="T2SP_E"/>
    <property type="match status" value="1"/>
</dbReference>
<dbReference type="InterPro" id="IPR037257">
    <property type="entry name" value="T2SS_E_N_sf"/>
</dbReference>
<dbReference type="InterPro" id="IPR003593">
    <property type="entry name" value="AAA+_ATPase"/>
</dbReference>
<reference evidence="5 6" key="1">
    <citation type="submission" date="2023-02" db="EMBL/GenBank/DDBJ databases">
        <title>Genome sequence of Mucilaginibacter jinjuensis strain KACC 16571.</title>
        <authorList>
            <person name="Kim S."/>
            <person name="Heo J."/>
            <person name="Kwon S.-W."/>
        </authorList>
    </citation>
    <scope>NUCLEOTIDE SEQUENCE [LARGE SCALE GENOMIC DNA]</scope>
    <source>
        <strain evidence="5 6">KACC 16571</strain>
    </source>
</reference>
<dbReference type="CDD" id="cd01129">
    <property type="entry name" value="PulE-GspE-like"/>
    <property type="match status" value="1"/>
</dbReference>
<dbReference type="Gene3D" id="3.30.450.90">
    <property type="match status" value="1"/>
</dbReference>
<dbReference type="Pfam" id="PF00437">
    <property type="entry name" value="T2SSE"/>
    <property type="match status" value="1"/>
</dbReference>
<evidence type="ECO:0000313" key="5">
    <source>
        <dbReference type="EMBL" id="WCT13663.1"/>
    </source>
</evidence>
<keyword evidence="2" id="KW-0547">Nucleotide-binding</keyword>
<name>A0ABY7TBS9_9SPHI</name>
<evidence type="ECO:0000313" key="6">
    <source>
        <dbReference type="Proteomes" id="UP001216139"/>
    </source>
</evidence>
<evidence type="ECO:0000256" key="1">
    <source>
        <dbReference type="ARBA" id="ARBA00006611"/>
    </source>
</evidence>